<dbReference type="Proteomes" id="UP000552097">
    <property type="component" value="Unassembled WGS sequence"/>
</dbReference>
<evidence type="ECO:0000256" key="2">
    <source>
        <dbReference type="ARBA" id="ARBA00022679"/>
    </source>
</evidence>
<keyword evidence="5" id="KW-1185">Reference proteome</keyword>
<gene>
    <name evidence="4" type="ORF">F4560_006516</name>
</gene>
<dbReference type="EMBL" id="JACHMO010000001">
    <property type="protein sequence ID" value="MBB5806748.1"/>
    <property type="molecule type" value="Genomic_DNA"/>
</dbReference>
<protein>
    <submittedName>
        <fullName evidence="4">GNAT superfamily N-acetyltransferase</fullName>
    </submittedName>
</protein>
<name>A0A7W9HQU1_9PSEU</name>
<dbReference type="SUPFAM" id="SSF55729">
    <property type="entry name" value="Acyl-CoA N-acyltransferases (Nat)"/>
    <property type="match status" value="1"/>
</dbReference>
<evidence type="ECO:0000313" key="5">
    <source>
        <dbReference type="Proteomes" id="UP000552097"/>
    </source>
</evidence>
<dbReference type="InterPro" id="IPR016181">
    <property type="entry name" value="Acyl_CoA_acyltransferase"/>
</dbReference>
<dbReference type="Gene3D" id="3.40.630.30">
    <property type="match status" value="1"/>
</dbReference>
<dbReference type="GO" id="GO:0016746">
    <property type="term" value="F:acyltransferase activity"/>
    <property type="evidence" value="ECO:0007669"/>
    <property type="project" value="UniProtKB-KW"/>
</dbReference>
<evidence type="ECO:0000313" key="4">
    <source>
        <dbReference type="EMBL" id="MBB5806748.1"/>
    </source>
</evidence>
<dbReference type="PANTHER" id="PTHR36449">
    <property type="entry name" value="ACETYLTRANSFERASE-RELATED"/>
    <property type="match status" value="1"/>
</dbReference>
<evidence type="ECO:0000256" key="3">
    <source>
        <dbReference type="ARBA" id="ARBA00023315"/>
    </source>
</evidence>
<evidence type="ECO:0000256" key="1">
    <source>
        <dbReference type="ARBA" id="ARBA00022649"/>
    </source>
</evidence>
<keyword evidence="3" id="KW-0012">Acyltransferase</keyword>
<accession>A0A7W9HQU1</accession>
<comment type="caution">
    <text evidence="4">The sequence shown here is derived from an EMBL/GenBank/DDBJ whole genome shotgun (WGS) entry which is preliminary data.</text>
</comment>
<dbReference type="AlphaFoldDB" id="A0A7W9HQU1"/>
<sequence>MTDWVSSALAPLHDLTDFDCGVHEFNDWLRGHAVNAIARGTARTYVWTPLGNDRVVAYYSVVPHLVARTELTTSFAGGLGAAVPGYLLAKLALDQTLHGRGLGAELLRDAMKTVVFAADVASGRLLMVDAIDDHAAAFYRKHEFRPTAGNPLRLVVKIATLRKALGLQVHAATGL</sequence>
<proteinExistence type="predicted"/>
<reference evidence="4 5" key="1">
    <citation type="submission" date="2020-08" db="EMBL/GenBank/DDBJ databases">
        <title>Sequencing the genomes of 1000 actinobacteria strains.</title>
        <authorList>
            <person name="Klenk H.-P."/>
        </authorList>
    </citation>
    <scope>NUCLEOTIDE SEQUENCE [LARGE SCALE GENOMIC DNA]</scope>
    <source>
        <strain evidence="4 5">DSM 45486</strain>
    </source>
</reference>
<organism evidence="4 5">
    <name type="scientific">Saccharothrix ecbatanensis</name>
    <dbReference type="NCBI Taxonomy" id="1105145"/>
    <lineage>
        <taxon>Bacteria</taxon>
        <taxon>Bacillati</taxon>
        <taxon>Actinomycetota</taxon>
        <taxon>Actinomycetes</taxon>
        <taxon>Pseudonocardiales</taxon>
        <taxon>Pseudonocardiaceae</taxon>
        <taxon>Saccharothrix</taxon>
    </lineage>
</organism>
<keyword evidence="1" id="KW-1277">Toxin-antitoxin system</keyword>
<keyword evidence="2 4" id="KW-0808">Transferase</keyword>
<dbReference type="PANTHER" id="PTHR36449:SF1">
    <property type="entry name" value="ACETYLTRANSFERASE"/>
    <property type="match status" value="1"/>
</dbReference>
<dbReference type="RefSeq" id="WP_184926553.1">
    <property type="nucleotide sequence ID" value="NZ_JACHMO010000001.1"/>
</dbReference>